<evidence type="ECO:0000256" key="3">
    <source>
        <dbReference type="ARBA" id="ARBA00016612"/>
    </source>
</evidence>
<comment type="similarity">
    <text evidence="2">Belongs to the complex I subunit 4L family.</text>
</comment>
<keyword evidence="5" id="KW-1278">Translocase</keyword>
<dbReference type="Pfam" id="PF00420">
    <property type="entry name" value="Oxidored_q2"/>
    <property type="match status" value="1"/>
</dbReference>
<evidence type="ECO:0000256" key="11">
    <source>
        <dbReference type="SAM" id="Phobius"/>
    </source>
</evidence>
<accession>Q0ZD09</accession>
<comment type="catalytic activity">
    <reaction evidence="10">
        <text>a ubiquinone + NADH + 5 H(+)(in) = a ubiquinol + NAD(+) + 4 H(+)(out)</text>
        <dbReference type="Rhea" id="RHEA:29091"/>
        <dbReference type="Rhea" id="RHEA-COMP:9565"/>
        <dbReference type="Rhea" id="RHEA-COMP:9566"/>
        <dbReference type="ChEBI" id="CHEBI:15378"/>
        <dbReference type="ChEBI" id="CHEBI:16389"/>
        <dbReference type="ChEBI" id="CHEBI:17976"/>
        <dbReference type="ChEBI" id="CHEBI:57540"/>
        <dbReference type="ChEBI" id="CHEBI:57945"/>
        <dbReference type="EC" id="7.1.1.2"/>
    </reaction>
</comment>
<evidence type="ECO:0000256" key="2">
    <source>
        <dbReference type="ARBA" id="ARBA00010519"/>
    </source>
</evidence>
<gene>
    <name evidence="12" type="primary">ND4L</name>
</gene>
<evidence type="ECO:0000256" key="5">
    <source>
        <dbReference type="ARBA" id="ARBA00022967"/>
    </source>
</evidence>
<keyword evidence="8 11" id="KW-0472">Membrane</keyword>
<reference evidence="12" key="1">
    <citation type="journal article" date="2006" name="Gene">
        <title>The mitochondrial genomes of Campodea fragilis and Campodea lubbocki (Hexapoda: Diplura): High genetic divergence in a morphologically uniform taxon.</title>
        <authorList>
            <person name="Podsiadlowski L."/>
            <person name="Carapelli A."/>
            <person name="Nardi F."/>
            <person name="Dallai R."/>
            <person name="Koch M."/>
            <person name="Boore J.L."/>
            <person name="Frati F."/>
        </authorList>
    </citation>
    <scope>NUCLEOTIDE SEQUENCE</scope>
</reference>
<evidence type="ECO:0000256" key="10">
    <source>
        <dbReference type="ARBA" id="ARBA00049551"/>
    </source>
</evidence>
<keyword evidence="6 11" id="KW-1133">Transmembrane helix</keyword>
<dbReference type="GO" id="GO:0008137">
    <property type="term" value="F:NADH dehydrogenase (ubiquinone) activity"/>
    <property type="evidence" value="ECO:0007669"/>
    <property type="project" value="UniProtKB-EC"/>
</dbReference>
<dbReference type="CTD" id="4539"/>
<evidence type="ECO:0000256" key="4">
    <source>
        <dbReference type="ARBA" id="ARBA00022692"/>
    </source>
</evidence>
<evidence type="ECO:0000256" key="1">
    <source>
        <dbReference type="ARBA" id="ARBA00004141"/>
    </source>
</evidence>
<evidence type="ECO:0000256" key="9">
    <source>
        <dbReference type="ARBA" id="ARBA00031586"/>
    </source>
</evidence>
<evidence type="ECO:0000313" key="12">
    <source>
        <dbReference type="EMBL" id="ABF49571.1"/>
    </source>
</evidence>
<comment type="subcellular location">
    <subcellularLocation>
        <location evidence="1">Membrane</location>
        <topology evidence="1">Multi-pass membrane protein</topology>
    </subcellularLocation>
</comment>
<evidence type="ECO:0000256" key="6">
    <source>
        <dbReference type="ARBA" id="ARBA00022989"/>
    </source>
</evidence>
<keyword evidence="4 11" id="KW-0812">Transmembrane</keyword>
<organism evidence="12">
    <name type="scientific">Campodea fragilis</name>
    <dbReference type="NCBI Taxonomy" id="383857"/>
    <lineage>
        <taxon>Eukaryota</taxon>
        <taxon>Metazoa</taxon>
        <taxon>Ecdysozoa</taxon>
        <taxon>Arthropoda</taxon>
        <taxon>Hexapoda</taxon>
        <taxon>Diplura</taxon>
        <taxon>Rhabdura</taxon>
        <taxon>Campodeoidea</taxon>
        <taxon>Campodeidae</taxon>
        <taxon>Campodea</taxon>
    </lineage>
</organism>
<keyword evidence="7" id="KW-0520">NAD</keyword>
<sequence length="94" mass="10836">MLLLMMIIGVLIGSWGLMYKHKHMLIMLLMIEYCVVNLFGVMCLMFSFYSMDLYFMLIFLTFGVCEGALGLGILISMARMFGNDYFMLISILEC</sequence>
<evidence type="ECO:0000256" key="7">
    <source>
        <dbReference type="ARBA" id="ARBA00023027"/>
    </source>
</evidence>
<dbReference type="GeneID" id="4177877"/>
<feature type="transmembrane region" description="Helical" evidence="11">
    <location>
        <begin position="53"/>
        <end position="78"/>
    </location>
</feature>
<dbReference type="Gene3D" id="1.10.287.3510">
    <property type="match status" value="1"/>
</dbReference>
<dbReference type="EMBL" id="DQ529236">
    <property type="protein sequence ID" value="ABF49571.1"/>
    <property type="molecule type" value="Genomic_DNA"/>
</dbReference>
<feature type="transmembrane region" description="Helical" evidence="11">
    <location>
        <begin position="26"/>
        <end position="46"/>
    </location>
</feature>
<dbReference type="AlphaFoldDB" id="Q0ZD09"/>
<evidence type="ECO:0000256" key="8">
    <source>
        <dbReference type="ARBA" id="ARBA00023136"/>
    </source>
</evidence>
<name>Q0ZD09_9HEXA</name>
<dbReference type="RefSeq" id="YP_665521.1">
    <property type="nucleotide sequence ID" value="NC_008233.1"/>
</dbReference>
<proteinExistence type="inferred from homology"/>
<protein>
    <recommendedName>
        <fullName evidence="3">NADH-ubiquinone oxidoreductase chain 4L</fullName>
    </recommendedName>
    <alternativeName>
        <fullName evidence="9">NADH dehydrogenase subunit 4L</fullName>
    </alternativeName>
</protein>
<dbReference type="GO" id="GO:0016020">
    <property type="term" value="C:membrane"/>
    <property type="evidence" value="ECO:0007669"/>
    <property type="project" value="UniProtKB-SubCell"/>
</dbReference>
<dbReference type="InterPro" id="IPR039428">
    <property type="entry name" value="NUOK/Mnh_C1-like"/>
</dbReference>
<keyword evidence="12" id="KW-0496">Mitochondrion</keyword>
<geneLocation type="mitochondrion" evidence="12"/>